<name>A0A1B9II60_9TREE</name>
<keyword evidence="2" id="KW-1185">Reference proteome</keyword>
<reference evidence="1 2" key="1">
    <citation type="submission" date="2013-07" db="EMBL/GenBank/DDBJ databases">
        <title>The Genome Sequence of Kwoniella mangroviensis CBS10435.</title>
        <authorList>
            <consortium name="The Broad Institute Genome Sequencing Platform"/>
            <person name="Cuomo C."/>
            <person name="Litvintseva A."/>
            <person name="Chen Y."/>
            <person name="Heitman J."/>
            <person name="Sun S."/>
            <person name="Springer D."/>
            <person name="Dromer F."/>
            <person name="Young S.K."/>
            <person name="Zeng Q."/>
            <person name="Gargeya S."/>
            <person name="Fitzgerald M."/>
            <person name="Abouelleil A."/>
            <person name="Alvarado L."/>
            <person name="Berlin A.M."/>
            <person name="Chapman S.B."/>
            <person name="Dewar J."/>
            <person name="Goldberg J."/>
            <person name="Griggs A."/>
            <person name="Gujja S."/>
            <person name="Hansen M."/>
            <person name="Howarth C."/>
            <person name="Imamovic A."/>
            <person name="Larimer J."/>
            <person name="McCowan C."/>
            <person name="Murphy C."/>
            <person name="Pearson M."/>
            <person name="Priest M."/>
            <person name="Roberts A."/>
            <person name="Saif S."/>
            <person name="Shea T."/>
            <person name="Sykes S."/>
            <person name="Wortman J."/>
            <person name="Nusbaum C."/>
            <person name="Birren B."/>
        </authorList>
    </citation>
    <scope>NUCLEOTIDE SEQUENCE [LARGE SCALE GENOMIC DNA]</scope>
    <source>
        <strain evidence="1 2">CBS 10435</strain>
    </source>
</reference>
<evidence type="ECO:0000313" key="1">
    <source>
        <dbReference type="EMBL" id="OCF55215.1"/>
    </source>
</evidence>
<proteinExistence type="predicted"/>
<dbReference type="STRING" id="1331196.A0A1B9II60"/>
<dbReference type="Proteomes" id="UP000092583">
    <property type="component" value="Unassembled WGS sequence"/>
</dbReference>
<accession>A0A1B9II60</accession>
<reference evidence="2" key="2">
    <citation type="submission" date="2013-12" db="EMBL/GenBank/DDBJ databases">
        <title>Evolution of pathogenesis and genome organization in the Tremellales.</title>
        <authorList>
            <person name="Cuomo C."/>
            <person name="Litvintseva A."/>
            <person name="Heitman J."/>
            <person name="Chen Y."/>
            <person name="Sun S."/>
            <person name="Springer D."/>
            <person name="Dromer F."/>
            <person name="Young S."/>
            <person name="Zeng Q."/>
            <person name="Chapman S."/>
            <person name="Gujja S."/>
            <person name="Saif S."/>
            <person name="Birren B."/>
        </authorList>
    </citation>
    <scope>NUCLEOTIDE SEQUENCE [LARGE SCALE GENOMIC DNA]</scope>
    <source>
        <strain evidence="2">CBS 10435</strain>
    </source>
</reference>
<organism evidence="1 2">
    <name type="scientific">Kwoniella mangroviensis CBS 10435</name>
    <dbReference type="NCBI Taxonomy" id="1331196"/>
    <lineage>
        <taxon>Eukaryota</taxon>
        <taxon>Fungi</taxon>
        <taxon>Dikarya</taxon>
        <taxon>Basidiomycota</taxon>
        <taxon>Agaricomycotina</taxon>
        <taxon>Tremellomycetes</taxon>
        <taxon>Tremellales</taxon>
        <taxon>Cryptococcaceae</taxon>
        <taxon>Kwoniella</taxon>
    </lineage>
</organism>
<protein>
    <submittedName>
        <fullName evidence="1">Uncharacterized protein</fullName>
    </submittedName>
</protein>
<dbReference type="AlphaFoldDB" id="A0A1B9II60"/>
<gene>
    <name evidence="1" type="ORF">L486_07328</name>
</gene>
<evidence type="ECO:0000313" key="2">
    <source>
        <dbReference type="Proteomes" id="UP000092583"/>
    </source>
</evidence>
<dbReference type="EMBL" id="KI669467">
    <property type="protein sequence ID" value="OCF55215.1"/>
    <property type="molecule type" value="Genomic_DNA"/>
</dbReference>
<dbReference type="OrthoDB" id="2562698at2759"/>
<sequence length="200" mass="22598">MVGDAVLCTAEENSVVSVSADVPRWRWTGSENGVCWGISSGSPTLSHSVTTALECISICTRYAVVIYDDNSNPSGCWCEGYRWWEETFPTTRGFNVAFPYEFKFWETQPSNVVRQRDRERRESNARKADWWLCPDGKKACTIMDGEGLSYEIFLLSLWNSASIQISSWNHVVAAYTGSSVFIEAKIRNVPWELSELAKPT</sequence>